<dbReference type="PANTHER" id="PTHR30319">
    <property type="entry name" value="PHENYLACETIC ACID REGULATOR-RELATED TRANSCRIPTIONAL REPRESSOR"/>
    <property type="match status" value="1"/>
</dbReference>
<dbReference type="Gene3D" id="3.30.70.2650">
    <property type="match status" value="1"/>
</dbReference>
<evidence type="ECO:0000259" key="2">
    <source>
        <dbReference type="Pfam" id="PF08223"/>
    </source>
</evidence>
<protein>
    <submittedName>
        <fullName evidence="4">Phenylacetic acid degradation operon negative regulatory protein PaaX</fullName>
    </submittedName>
</protein>
<proteinExistence type="predicted"/>
<dbReference type="Gene3D" id="1.20.58.1460">
    <property type="match status" value="1"/>
</dbReference>
<dbReference type="PIRSF" id="PIRSF020623">
    <property type="entry name" value="PaaX"/>
    <property type="match status" value="1"/>
</dbReference>
<evidence type="ECO:0000259" key="3">
    <source>
        <dbReference type="Pfam" id="PF20803"/>
    </source>
</evidence>
<dbReference type="InterPro" id="IPR012906">
    <property type="entry name" value="PaaX-like_N"/>
</dbReference>
<dbReference type="InterPro" id="IPR048846">
    <property type="entry name" value="PaaX-like_central"/>
</dbReference>
<dbReference type="Pfam" id="PF20803">
    <property type="entry name" value="PaaX_M"/>
    <property type="match status" value="1"/>
</dbReference>
<dbReference type="InterPro" id="IPR036388">
    <property type="entry name" value="WH-like_DNA-bd_sf"/>
</dbReference>
<dbReference type="Gene3D" id="1.10.10.10">
    <property type="entry name" value="Winged helix-like DNA-binding domain superfamily/Winged helix DNA-binding domain"/>
    <property type="match status" value="1"/>
</dbReference>
<reference evidence="4 5" key="1">
    <citation type="submission" date="2018-02" db="EMBL/GenBank/DDBJ databases">
        <title>novel marine gammaproteobacteria from coastal saline agro ecosystem.</title>
        <authorList>
            <person name="Krishnan R."/>
            <person name="Ramesh Kumar N."/>
        </authorList>
    </citation>
    <scope>NUCLEOTIDE SEQUENCE [LARGE SCALE GENOMIC DNA]</scope>
    <source>
        <strain evidence="4 5">228</strain>
    </source>
</reference>
<accession>A0A2S5KND5</accession>
<gene>
    <name evidence="4" type="primary">paaX</name>
    <name evidence="4" type="ORF">C4K68_17315</name>
</gene>
<dbReference type="Proteomes" id="UP000238196">
    <property type="component" value="Unassembled WGS sequence"/>
</dbReference>
<evidence type="ECO:0000259" key="1">
    <source>
        <dbReference type="Pfam" id="PF07848"/>
    </source>
</evidence>
<dbReference type="Pfam" id="PF07848">
    <property type="entry name" value="PaaX"/>
    <property type="match status" value="1"/>
</dbReference>
<feature type="domain" description="Transcriptional repressor PaaX-like central Cas2-like" evidence="3">
    <location>
        <begin position="109"/>
        <end position="184"/>
    </location>
</feature>
<dbReference type="OrthoDB" id="2270427at2"/>
<dbReference type="NCBIfam" id="TIGR02277">
    <property type="entry name" value="PaaX_trns_reg"/>
    <property type="match status" value="1"/>
</dbReference>
<dbReference type="PANTHER" id="PTHR30319:SF1">
    <property type="entry name" value="TRANSCRIPTIONAL REPRESSOR PAAX"/>
    <property type="match status" value="1"/>
</dbReference>
<dbReference type="EMBL" id="PRLP01000057">
    <property type="protein sequence ID" value="PPC76145.1"/>
    <property type="molecule type" value="Genomic_DNA"/>
</dbReference>
<organism evidence="4 5">
    <name type="scientific">Proteobacteria bacterium 228</name>
    <dbReference type="NCBI Taxonomy" id="2083153"/>
    <lineage>
        <taxon>Bacteria</taxon>
        <taxon>Pseudomonadati</taxon>
        <taxon>Pseudomonadota</taxon>
    </lineage>
</organism>
<comment type="caution">
    <text evidence="4">The sequence shown here is derived from an EMBL/GenBank/DDBJ whole genome shotgun (WGS) entry which is preliminary data.</text>
</comment>
<name>A0A2S5KND5_9PROT</name>
<feature type="domain" description="Transcriptional repressor PaaX-like C-terminal" evidence="2">
    <location>
        <begin position="194"/>
        <end position="283"/>
    </location>
</feature>
<dbReference type="InterPro" id="IPR013225">
    <property type="entry name" value="PaaX_C"/>
</dbReference>
<dbReference type="AlphaFoldDB" id="A0A2S5KND5"/>
<dbReference type="GO" id="GO:0006351">
    <property type="term" value="P:DNA-templated transcription"/>
    <property type="evidence" value="ECO:0007669"/>
    <property type="project" value="InterPro"/>
</dbReference>
<evidence type="ECO:0000313" key="4">
    <source>
        <dbReference type="EMBL" id="PPC76145.1"/>
    </source>
</evidence>
<evidence type="ECO:0000313" key="5">
    <source>
        <dbReference type="Proteomes" id="UP000238196"/>
    </source>
</evidence>
<dbReference type="Pfam" id="PF08223">
    <property type="entry name" value="PaaX_C"/>
    <property type="match status" value="1"/>
</dbReference>
<dbReference type="InterPro" id="IPR011965">
    <property type="entry name" value="PaaX_trns_reg"/>
</dbReference>
<feature type="domain" description="Transcriptional repressor PaaX-like N-terminal" evidence="1">
    <location>
        <begin position="21"/>
        <end position="91"/>
    </location>
</feature>
<sequence>MSSSPYLNELIQQFCAQRPIRAGSLIISVFGDAIVPRGGTVWLGSLINVLEPFGLNQRLVRTSIFRLSKEDEWLSADQVGRRAYYSLTSQGRRRFDKAFKRIYLPVLPEWDGSWCLAVLSQLPAEKRQQVRDELQWMGFGSFSPILMASPHADMLEVNNTLTELGALDDTILFETREGEPYSSRALREQSRECWNLDQISESYKSFLERFRPIWQEFSSKGVPGPQDCFIARTLLIHEYRKVMLRDPQLPAELLPPDWSGVSARQLCRNIYSLVCAGSEAYISEMMETADGPLPEPAPTFYKRFGGVKA</sequence>